<feature type="transmembrane region" description="Helical" evidence="6">
    <location>
        <begin position="133"/>
        <end position="151"/>
    </location>
</feature>
<comment type="caution">
    <text evidence="7">The sequence shown here is derived from an EMBL/GenBank/DDBJ whole genome shotgun (WGS) entry which is preliminary data.</text>
</comment>
<reference evidence="7 8" key="1">
    <citation type="journal article" date="2013" name="ISME J.">
        <title>Metabolic model for the filamentous 'Candidatus Microthrix parvicella' based on genomic and metagenomic analyses.</title>
        <authorList>
            <person name="Jon McIlroy S."/>
            <person name="Kristiansen R."/>
            <person name="Albertsen M."/>
            <person name="Michael Karst S."/>
            <person name="Rossetti S."/>
            <person name="Lund Nielsen J."/>
            <person name="Tandoi V."/>
            <person name="James Seviour R."/>
            <person name="Nielsen P.H."/>
        </authorList>
    </citation>
    <scope>NUCLEOTIDE SEQUENCE [LARGE SCALE GENOMIC DNA]</scope>
    <source>
        <strain evidence="7 8">RN1</strain>
    </source>
</reference>
<organism evidence="7 8">
    <name type="scientific">Candidatus Neomicrothrix parvicella RN1</name>
    <dbReference type="NCBI Taxonomy" id="1229780"/>
    <lineage>
        <taxon>Bacteria</taxon>
        <taxon>Bacillati</taxon>
        <taxon>Actinomycetota</taxon>
        <taxon>Acidimicrobiia</taxon>
        <taxon>Acidimicrobiales</taxon>
        <taxon>Microthrixaceae</taxon>
        <taxon>Candidatus Neomicrothrix</taxon>
    </lineage>
</organism>
<keyword evidence="8" id="KW-1185">Reference proteome</keyword>
<dbReference type="Pfam" id="PF03706">
    <property type="entry name" value="LPG_synthase_TM"/>
    <property type="match status" value="1"/>
</dbReference>
<evidence type="ECO:0000256" key="3">
    <source>
        <dbReference type="ARBA" id="ARBA00022692"/>
    </source>
</evidence>
<sequence length="796" mass="82498">MRGARSGVPFFSSGRLAPRERNATDVVTLAGTVVSILLLSLVAVPQSGFEKAVIGLIEAVPSWLDILWWLGIITLVLWILTVLVTTLLRRRSDVALDAGLSCVAALGLGAVVGQRINGSWPSLAQIVAGGTNGTVPLVMLAIGSAFAAAVAPHVARPFRRFGQWTVATAGVSVVMLEATTPIGTLISLLLGTAAAALVHVALGTTTGRPTTVEVTSALADLGVTASNIELAPRQSGGVVALDALDEHGDALRVKVYGRDARDAQLLARAWRGLWYRGSTGTPAGRLQQVEHEAFVTLFASARGLLVPEVVVAGSDARQDSVIVVRDVSSALVDRSTDELPDAAALAGIWGVVRGMHRLGLTHGELSPEVFGVVAGRVSLREMSRVALADSDDQQQKDLAQALVSTALLVGNDRAVSVAGDELGPDGVAAMLPYLQQAALGTALRHRVKSEAFDLAALRSAIAAAVEVDVPKVAELRRVRPQSLMTMALIVFVAYALISAFGNVDVSQLVDEISGASIGWLVAALIAAQLPFLAQAVATRGACPQAVPLGPLALLQSGIGFVALAVPSTAGRIALDIRFFQRQGLQATTAVSISAIDGFSGFLVQVSVLVLTLAVGVGDVELQFKRSGSDGSGGGSNLGIALGVLAAVVVVAAIAAMALPKIRARVVERVRPILGQVADTVRSLRSPKKLLQLFGGNLATQLLFAVALGLCLRAFGGSLNLATLLTVYVASALFGGMMPVPGGVGVMEAALTAGLVAAGIGSTTSAATALVFRLVTFYLPPLWGWLSLRWLRHHDYL</sequence>
<feature type="transmembrane region" description="Helical" evidence="6">
    <location>
        <begin position="751"/>
        <end position="778"/>
    </location>
</feature>
<feature type="transmembrane region" description="Helical" evidence="6">
    <location>
        <begin position="637"/>
        <end position="658"/>
    </location>
</feature>
<evidence type="ECO:0000256" key="2">
    <source>
        <dbReference type="ARBA" id="ARBA00022475"/>
    </source>
</evidence>
<evidence type="ECO:0008006" key="9">
    <source>
        <dbReference type="Google" id="ProtNLM"/>
    </source>
</evidence>
<evidence type="ECO:0000256" key="4">
    <source>
        <dbReference type="ARBA" id="ARBA00022989"/>
    </source>
</evidence>
<feature type="transmembrane region" description="Helical" evidence="6">
    <location>
        <begin position="720"/>
        <end position="739"/>
    </location>
</feature>
<feature type="transmembrane region" description="Helical" evidence="6">
    <location>
        <begin position="689"/>
        <end position="714"/>
    </location>
</feature>
<feature type="transmembrane region" description="Helical" evidence="6">
    <location>
        <begin position="26"/>
        <end position="46"/>
    </location>
</feature>
<dbReference type="Proteomes" id="UP000018291">
    <property type="component" value="Unassembled WGS sequence"/>
</dbReference>
<comment type="subcellular location">
    <subcellularLocation>
        <location evidence="1">Cell membrane</location>
        <topology evidence="1">Multi-pass membrane protein</topology>
    </subcellularLocation>
</comment>
<accession>R4Z545</accession>
<proteinExistence type="predicted"/>
<dbReference type="STRING" id="1229780.BN381_40040"/>
<dbReference type="PANTHER" id="PTHR39087">
    <property type="entry name" value="UPF0104 MEMBRANE PROTEIN MJ1595"/>
    <property type="match status" value="1"/>
</dbReference>
<keyword evidence="2" id="KW-1003">Cell membrane</keyword>
<keyword evidence="5 6" id="KW-0472">Membrane</keyword>
<dbReference type="PANTHER" id="PTHR39087:SF2">
    <property type="entry name" value="UPF0104 MEMBRANE PROTEIN MJ1595"/>
    <property type="match status" value="1"/>
</dbReference>
<dbReference type="NCBIfam" id="TIGR00374">
    <property type="entry name" value="flippase-like domain"/>
    <property type="match status" value="1"/>
</dbReference>
<keyword evidence="3 6" id="KW-0812">Transmembrane</keyword>
<keyword evidence="4 6" id="KW-1133">Transmembrane helix</keyword>
<dbReference type="RefSeq" id="WP_012228521.1">
    <property type="nucleotide sequence ID" value="NZ_HG422565.1"/>
</dbReference>
<gene>
    <name evidence="7" type="ORF">BN381_40040</name>
</gene>
<name>R4Z545_9ACTN</name>
<dbReference type="InterPro" id="IPR022791">
    <property type="entry name" value="L-PG_synthase/AglD"/>
</dbReference>
<dbReference type="eggNOG" id="COG0392">
    <property type="taxonomic scope" value="Bacteria"/>
</dbReference>
<feature type="transmembrane region" description="Helical" evidence="6">
    <location>
        <begin position="66"/>
        <end position="87"/>
    </location>
</feature>
<feature type="transmembrane region" description="Helical" evidence="6">
    <location>
        <begin position="515"/>
        <end position="533"/>
    </location>
</feature>
<feature type="transmembrane region" description="Helical" evidence="6">
    <location>
        <begin position="483"/>
        <end position="503"/>
    </location>
</feature>
<protein>
    <recommendedName>
        <fullName evidence="9">Integral membrane protein</fullName>
    </recommendedName>
</protein>
<feature type="transmembrane region" description="Helical" evidence="6">
    <location>
        <begin position="94"/>
        <end position="113"/>
    </location>
</feature>
<dbReference type="EMBL" id="CANL01000034">
    <property type="protein sequence ID" value="CCM64426.1"/>
    <property type="molecule type" value="Genomic_DNA"/>
</dbReference>
<evidence type="ECO:0000256" key="5">
    <source>
        <dbReference type="ARBA" id="ARBA00023136"/>
    </source>
</evidence>
<evidence type="ECO:0000256" key="6">
    <source>
        <dbReference type="SAM" id="Phobius"/>
    </source>
</evidence>
<evidence type="ECO:0000313" key="8">
    <source>
        <dbReference type="Proteomes" id="UP000018291"/>
    </source>
</evidence>
<dbReference type="GO" id="GO:0005886">
    <property type="term" value="C:plasma membrane"/>
    <property type="evidence" value="ECO:0007669"/>
    <property type="project" value="UniProtKB-SubCell"/>
</dbReference>
<evidence type="ECO:0000313" key="7">
    <source>
        <dbReference type="EMBL" id="CCM64426.1"/>
    </source>
</evidence>
<dbReference type="AlphaFoldDB" id="R4Z545"/>
<dbReference type="HOGENOM" id="CLU_009723_1_0_11"/>
<feature type="transmembrane region" description="Helical" evidence="6">
    <location>
        <begin position="595"/>
        <end position="617"/>
    </location>
</feature>
<feature type="transmembrane region" description="Helical" evidence="6">
    <location>
        <begin position="553"/>
        <end position="574"/>
    </location>
</feature>
<evidence type="ECO:0000256" key="1">
    <source>
        <dbReference type="ARBA" id="ARBA00004651"/>
    </source>
</evidence>